<keyword evidence="4" id="KW-1185">Reference proteome</keyword>
<evidence type="ECO:0000259" key="2">
    <source>
        <dbReference type="Pfam" id="PF01321"/>
    </source>
</evidence>
<evidence type="ECO:0000259" key="1">
    <source>
        <dbReference type="Pfam" id="PF00557"/>
    </source>
</evidence>
<proteinExistence type="predicted"/>
<dbReference type="RefSeq" id="WP_096326645.1">
    <property type="nucleotide sequence ID" value="NZ_FOMX01000017.1"/>
</dbReference>
<dbReference type="EMBL" id="FOMX01000017">
    <property type="protein sequence ID" value="SFE67261.1"/>
    <property type="molecule type" value="Genomic_DNA"/>
</dbReference>
<dbReference type="InterPro" id="IPR029149">
    <property type="entry name" value="Creatin/AminoP/Spt16_N"/>
</dbReference>
<accession>A0A1I2CG21</accession>
<name>A0A1I2CG21_9BACT</name>
<organism evidence="3 4">
    <name type="scientific">Nannocystis exedens</name>
    <dbReference type="NCBI Taxonomy" id="54"/>
    <lineage>
        <taxon>Bacteria</taxon>
        <taxon>Pseudomonadati</taxon>
        <taxon>Myxococcota</taxon>
        <taxon>Polyangia</taxon>
        <taxon>Nannocystales</taxon>
        <taxon>Nannocystaceae</taxon>
        <taxon>Nannocystis</taxon>
    </lineage>
</organism>
<evidence type="ECO:0000313" key="3">
    <source>
        <dbReference type="EMBL" id="SFE67261.1"/>
    </source>
</evidence>
<feature type="domain" description="Creatinase N-terminal" evidence="2">
    <location>
        <begin position="58"/>
        <end position="191"/>
    </location>
</feature>
<dbReference type="PANTHER" id="PTHR46112">
    <property type="entry name" value="AMINOPEPTIDASE"/>
    <property type="match status" value="1"/>
</dbReference>
<dbReference type="InterPro" id="IPR000587">
    <property type="entry name" value="Creatinase_N"/>
</dbReference>
<dbReference type="Gene3D" id="3.90.230.10">
    <property type="entry name" value="Creatinase/methionine aminopeptidase superfamily"/>
    <property type="match status" value="1"/>
</dbReference>
<dbReference type="Pfam" id="PF01321">
    <property type="entry name" value="Creatinase_N"/>
    <property type="match status" value="1"/>
</dbReference>
<dbReference type="SUPFAM" id="SSF53092">
    <property type="entry name" value="Creatinase/prolidase N-terminal domain"/>
    <property type="match status" value="1"/>
</dbReference>
<protein>
    <submittedName>
        <fullName evidence="3">Xaa-Pro dipeptidase</fullName>
    </submittedName>
</protein>
<dbReference type="Proteomes" id="UP000199400">
    <property type="component" value="Unassembled WGS sequence"/>
</dbReference>
<dbReference type="OrthoDB" id="9806388at2"/>
<dbReference type="Gene3D" id="3.40.350.10">
    <property type="entry name" value="Creatinase/prolidase N-terminal domain"/>
    <property type="match status" value="1"/>
</dbReference>
<feature type="domain" description="Peptidase M24" evidence="1">
    <location>
        <begin position="199"/>
        <end position="402"/>
    </location>
</feature>
<sequence>MHRRAFVTGTLAALSLGSCRSARVPPSSTAPPVDARFAALAGFCDGVAPIGDDERARRRERAQGLMQEHGFSAMLLEPGDSLLYFAGVRWGRSERPMLYLLPARGDAALIAPAFEARTLRERAGDALAQHLWHEHESPYAKLAEALRAAGVERGKLGVDPWTRAFIVDGARAACEVEIAPATPVLRGCRSIKSASELALLRRANEATKAALRAVSAHVSEGMSEGELAGLVHAAQTAAGLTDTWVLALFGANASFPHGTQGEKRLARGELVLVDAGGALHGYQSDVTRTWPFGPVSSAGARAWQAVHRAQTAALAELRPGRTCEAADAAARAAVAAAGYAADYGNFTHRLGHGIGLQTHEDPYLVRGNQDLLRPGMTMSDEPGVYLIGELGVRLEDIVAITEGEPEVFGPRAGSIDAPFG</sequence>
<reference evidence="4" key="1">
    <citation type="submission" date="2016-10" db="EMBL/GenBank/DDBJ databases">
        <authorList>
            <person name="Varghese N."/>
            <person name="Submissions S."/>
        </authorList>
    </citation>
    <scope>NUCLEOTIDE SEQUENCE [LARGE SCALE GENOMIC DNA]</scope>
    <source>
        <strain evidence="4">ATCC 25963</strain>
    </source>
</reference>
<gene>
    <name evidence="3" type="ORF">SAMN02745121_05123</name>
</gene>
<dbReference type="SUPFAM" id="SSF55920">
    <property type="entry name" value="Creatinase/aminopeptidase"/>
    <property type="match status" value="1"/>
</dbReference>
<dbReference type="PROSITE" id="PS51257">
    <property type="entry name" value="PROKAR_LIPOPROTEIN"/>
    <property type="match status" value="1"/>
</dbReference>
<dbReference type="STRING" id="54.SAMN02745121_05123"/>
<dbReference type="PANTHER" id="PTHR46112:SF2">
    <property type="entry name" value="XAA-PRO AMINOPEPTIDASE P-RELATED"/>
    <property type="match status" value="1"/>
</dbReference>
<evidence type="ECO:0000313" key="4">
    <source>
        <dbReference type="Proteomes" id="UP000199400"/>
    </source>
</evidence>
<dbReference type="InterPro" id="IPR036005">
    <property type="entry name" value="Creatinase/aminopeptidase-like"/>
</dbReference>
<dbReference type="AlphaFoldDB" id="A0A1I2CG21"/>
<dbReference type="Pfam" id="PF00557">
    <property type="entry name" value="Peptidase_M24"/>
    <property type="match status" value="1"/>
</dbReference>
<dbReference type="InterPro" id="IPR000994">
    <property type="entry name" value="Pept_M24"/>
</dbReference>
<dbReference type="InterPro" id="IPR050659">
    <property type="entry name" value="Peptidase_M24B"/>
</dbReference>